<proteinExistence type="predicted"/>
<organism evidence="1">
    <name type="scientific">uncultured Caudovirales phage</name>
    <dbReference type="NCBI Taxonomy" id="2100421"/>
    <lineage>
        <taxon>Viruses</taxon>
        <taxon>Duplodnaviria</taxon>
        <taxon>Heunggongvirae</taxon>
        <taxon>Uroviricota</taxon>
        <taxon>Caudoviricetes</taxon>
        <taxon>Peduoviridae</taxon>
        <taxon>Maltschvirus</taxon>
        <taxon>Maltschvirus maltsch</taxon>
    </lineage>
</organism>
<evidence type="ECO:0000313" key="1">
    <source>
        <dbReference type="EMBL" id="CAB4128812.1"/>
    </source>
</evidence>
<protein>
    <submittedName>
        <fullName evidence="1">Uncharacterized protein</fullName>
    </submittedName>
</protein>
<reference evidence="1" key="1">
    <citation type="submission" date="2020-04" db="EMBL/GenBank/DDBJ databases">
        <authorList>
            <person name="Chiriac C."/>
            <person name="Salcher M."/>
            <person name="Ghai R."/>
            <person name="Kavagutti S V."/>
        </authorList>
    </citation>
    <scope>NUCLEOTIDE SEQUENCE</scope>
</reference>
<gene>
    <name evidence="1" type="ORF">UFOVP111_85</name>
</gene>
<accession>A0A6J5L5J6</accession>
<name>A0A6J5L5J6_9CAUD</name>
<dbReference type="EMBL" id="LR796226">
    <property type="protein sequence ID" value="CAB4128812.1"/>
    <property type="molecule type" value="Genomic_DNA"/>
</dbReference>
<sequence length="58" mass="6092">MTKGFKANQTKIAKKQGVSMKAAGKILAAAARKASPAAVKKNPDLKKVTGVRRVRKSG</sequence>